<accession>A0A2P5DAI2</accession>
<dbReference type="InterPro" id="IPR026961">
    <property type="entry name" value="PGG_dom"/>
</dbReference>
<sequence length="313" mass="35839">MKSAKVHDAIFEATDRGILEIVISLTKVKPEFLRCTDHLGMNIFMHAIKYRQEILYRYLCGLRSKAAMAACVDSSENNALHLAGMLAPYSKLRHIPGAALKVQRELQWFKEIQRAMLPHDSEKKNINMMTPREVFTTNHKELMIEGEKWMKETASFCVVASALVVGIMFAAAITIPGGNDQKFGFPIFFDEQLFRVFIFSTVVSVFSSVISVLEFLGIITSRYAEEDFLKVLPRTMTLGVTFLLLSIATMLNAFIAVIFIMFTEEPWIRIPIILLSAIPVIFFAWQIFPILSEIVISTYYRSFFKRKDLPYYE</sequence>
<evidence type="ECO:0000313" key="3">
    <source>
        <dbReference type="EMBL" id="PON70289.1"/>
    </source>
</evidence>
<keyword evidence="1" id="KW-0812">Transmembrane</keyword>
<evidence type="ECO:0000256" key="1">
    <source>
        <dbReference type="SAM" id="Phobius"/>
    </source>
</evidence>
<protein>
    <submittedName>
        <fullName evidence="3">PGG domain containing protein</fullName>
    </submittedName>
</protein>
<dbReference type="AlphaFoldDB" id="A0A2P5DAI2"/>
<feature type="transmembrane region" description="Helical" evidence="1">
    <location>
        <begin position="240"/>
        <end position="262"/>
    </location>
</feature>
<dbReference type="PANTHER" id="PTHR24177">
    <property type="entry name" value="CASKIN"/>
    <property type="match status" value="1"/>
</dbReference>
<comment type="caution">
    <text evidence="3">The sequence shown here is derived from an EMBL/GenBank/DDBJ whole genome shotgun (WGS) entry which is preliminary data.</text>
</comment>
<reference evidence="4" key="1">
    <citation type="submission" date="2016-06" db="EMBL/GenBank/DDBJ databases">
        <title>Parallel loss of symbiosis genes in relatives of nitrogen-fixing non-legume Parasponia.</title>
        <authorList>
            <person name="Van Velzen R."/>
            <person name="Holmer R."/>
            <person name="Bu F."/>
            <person name="Rutten L."/>
            <person name="Van Zeijl A."/>
            <person name="Liu W."/>
            <person name="Santuari L."/>
            <person name="Cao Q."/>
            <person name="Sharma T."/>
            <person name="Shen D."/>
            <person name="Roswanjaya Y."/>
            <person name="Wardhani T."/>
            <person name="Kalhor M.S."/>
            <person name="Jansen J."/>
            <person name="Van den Hoogen J."/>
            <person name="Gungor B."/>
            <person name="Hartog M."/>
            <person name="Hontelez J."/>
            <person name="Verver J."/>
            <person name="Yang W.-C."/>
            <person name="Schijlen E."/>
            <person name="Repin R."/>
            <person name="Schilthuizen M."/>
            <person name="Schranz E."/>
            <person name="Heidstra R."/>
            <person name="Miyata K."/>
            <person name="Fedorova E."/>
            <person name="Kohlen W."/>
            <person name="Bisseling T."/>
            <person name="Smit S."/>
            <person name="Geurts R."/>
        </authorList>
    </citation>
    <scope>NUCLEOTIDE SEQUENCE [LARGE SCALE GENOMIC DNA]</scope>
    <source>
        <strain evidence="4">cv. WU1-14</strain>
    </source>
</reference>
<organism evidence="3 4">
    <name type="scientific">Parasponia andersonii</name>
    <name type="common">Sponia andersonii</name>
    <dbReference type="NCBI Taxonomy" id="3476"/>
    <lineage>
        <taxon>Eukaryota</taxon>
        <taxon>Viridiplantae</taxon>
        <taxon>Streptophyta</taxon>
        <taxon>Embryophyta</taxon>
        <taxon>Tracheophyta</taxon>
        <taxon>Spermatophyta</taxon>
        <taxon>Magnoliopsida</taxon>
        <taxon>eudicotyledons</taxon>
        <taxon>Gunneridae</taxon>
        <taxon>Pentapetalae</taxon>
        <taxon>rosids</taxon>
        <taxon>fabids</taxon>
        <taxon>Rosales</taxon>
        <taxon>Cannabaceae</taxon>
        <taxon>Parasponia</taxon>
    </lineage>
</organism>
<dbReference type="EMBL" id="JXTB01000051">
    <property type="protein sequence ID" value="PON70289.1"/>
    <property type="molecule type" value="Genomic_DNA"/>
</dbReference>
<keyword evidence="1" id="KW-1133">Transmembrane helix</keyword>
<dbReference type="GO" id="GO:0016020">
    <property type="term" value="C:membrane"/>
    <property type="evidence" value="ECO:0007669"/>
    <property type="project" value="TreeGrafter"/>
</dbReference>
<gene>
    <name evidence="3" type="ORF">PanWU01x14_082130</name>
</gene>
<dbReference type="PANTHER" id="PTHR24177:SF329">
    <property type="entry name" value="ANKYRIN REPEAT PROTEIN"/>
    <property type="match status" value="1"/>
</dbReference>
<dbReference type="STRING" id="3476.A0A2P5DAI2"/>
<evidence type="ECO:0000313" key="4">
    <source>
        <dbReference type="Proteomes" id="UP000237105"/>
    </source>
</evidence>
<dbReference type="Proteomes" id="UP000237105">
    <property type="component" value="Unassembled WGS sequence"/>
</dbReference>
<evidence type="ECO:0000259" key="2">
    <source>
        <dbReference type="Pfam" id="PF13962"/>
    </source>
</evidence>
<name>A0A2P5DAI2_PARAD</name>
<dbReference type="OrthoDB" id="1652385at2759"/>
<dbReference type="Pfam" id="PF13962">
    <property type="entry name" value="PGG"/>
    <property type="match status" value="1"/>
</dbReference>
<keyword evidence="4" id="KW-1185">Reference proteome</keyword>
<feature type="transmembrane region" description="Helical" evidence="1">
    <location>
        <begin position="268"/>
        <end position="296"/>
    </location>
</feature>
<feature type="transmembrane region" description="Helical" evidence="1">
    <location>
        <begin position="196"/>
        <end position="219"/>
    </location>
</feature>
<proteinExistence type="predicted"/>
<feature type="transmembrane region" description="Helical" evidence="1">
    <location>
        <begin position="153"/>
        <end position="176"/>
    </location>
</feature>
<feature type="domain" description="PGG" evidence="2">
    <location>
        <begin position="147"/>
        <end position="260"/>
    </location>
</feature>
<keyword evidence="1" id="KW-0472">Membrane</keyword>